<name>A0ABX2ZNJ6_9BACI</name>
<proteinExistence type="predicted"/>
<protein>
    <submittedName>
        <fullName evidence="1">Uncharacterized protein</fullName>
    </submittedName>
</protein>
<evidence type="ECO:0000313" key="1">
    <source>
        <dbReference type="EMBL" id="ODG90054.1"/>
    </source>
</evidence>
<accession>A0ABX2ZNJ6</accession>
<dbReference type="EMBL" id="MDKC01000036">
    <property type="protein sequence ID" value="ODG90054.1"/>
    <property type="molecule type" value="Genomic_DNA"/>
</dbReference>
<sequence>MGDGARIRKDNKFWNLEKNEYIDISFGVKHDESATNDYQGVTYSANLSVIAKQKDDVLYTSNVMIISRYSKWYVKTSVVQTIVRF</sequence>
<keyword evidence="2" id="KW-1185">Reference proteome</keyword>
<organism evidence="1 2">
    <name type="scientific">Gottfriedia luciferensis</name>
    <dbReference type="NCBI Taxonomy" id="178774"/>
    <lineage>
        <taxon>Bacteria</taxon>
        <taxon>Bacillati</taxon>
        <taxon>Bacillota</taxon>
        <taxon>Bacilli</taxon>
        <taxon>Bacillales</taxon>
        <taxon>Bacillaceae</taxon>
        <taxon>Gottfriedia</taxon>
    </lineage>
</organism>
<comment type="caution">
    <text evidence="1">The sequence shown here is derived from an EMBL/GenBank/DDBJ whole genome shotgun (WGS) entry which is preliminary data.</text>
</comment>
<reference evidence="1 2" key="1">
    <citation type="submission" date="2016-07" db="EMBL/GenBank/DDBJ databases">
        <authorList>
            <person name="Townsley L."/>
            <person name="Shank E.A."/>
        </authorList>
    </citation>
    <scope>NUCLEOTIDE SEQUENCE [LARGE SCALE GENOMIC DNA]</scope>
    <source>
        <strain evidence="1 2">CH01</strain>
    </source>
</reference>
<evidence type="ECO:0000313" key="2">
    <source>
        <dbReference type="Proteomes" id="UP000094580"/>
    </source>
</evidence>
<gene>
    <name evidence="1" type="ORF">BED47_14410</name>
</gene>
<dbReference type="Proteomes" id="UP000094580">
    <property type="component" value="Unassembled WGS sequence"/>
</dbReference>